<evidence type="ECO:0000256" key="2">
    <source>
        <dbReference type="ARBA" id="ARBA00023128"/>
    </source>
</evidence>
<evidence type="ECO:0000259" key="6">
    <source>
        <dbReference type="SMART" id="SM01155"/>
    </source>
</evidence>
<dbReference type="PANTHER" id="PTHR32035:SF3">
    <property type="entry name" value="SMALL RIBOSOMAL SUBUNIT PROTEIN MS38"/>
    <property type="match status" value="1"/>
</dbReference>
<dbReference type="Proteomes" id="UP000701801">
    <property type="component" value="Unassembled WGS sequence"/>
</dbReference>
<dbReference type="EMBL" id="CAJVRM010000058">
    <property type="protein sequence ID" value="CAG8972986.1"/>
    <property type="molecule type" value="Genomic_DNA"/>
</dbReference>
<dbReference type="GO" id="GO:0005739">
    <property type="term" value="C:mitochondrion"/>
    <property type="evidence" value="ECO:0007669"/>
    <property type="project" value="UniProtKB-SubCell"/>
</dbReference>
<evidence type="ECO:0000313" key="7">
    <source>
        <dbReference type="EMBL" id="CAG8972986.1"/>
    </source>
</evidence>
<organism evidence="7 8">
    <name type="scientific">Hymenoscyphus albidus</name>
    <dbReference type="NCBI Taxonomy" id="595503"/>
    <lineage>
        <taxon>Eukaryota</taxon>
        <taxon>Fungi</taxon>
        <taxon>Dikarya</taxon>
        <taxon>Ascomycota</taxon>
        <taxon>Pezizomycotina</taxon>
        <taxon>Leotiomycetes</taxon>
        <taxon>Helotiales</taxon>
        <taxon>Helotiaceae</taxon>
        <taxon>Hymenoscyphus</taxon>
    </lineage>
</organism>
<feature type="compositionally biased region" description="Low complexity" evidence="5">
    <location>
        <begin position="82"/>
        <end position="94"/>
    </location>
</feature>
<gene>
    <name evidence="7" type="ORF">HYALB_00008346</name>
</gene>
<accession>A0A9N9LI23</accession>
<dbReference type="Pfam" id="PF08213">
    <property type="entry name" value="COX24_C"/>
    <property type="match status" value="1"/>
</dbReference>
<comment type="subcellular location">
    <subcellularLocation>
        <location evidence="1">Mitochondrion</location>
    </subcellularLocation>
</comment>
<evidence type="ECO:0000256" key="1">
    <source>
        <dbReference type="ARBA" id="ARBA00004173"/>
    </source>
</evidence>
<comment type="similarity">
    <text evidence="3">Belongs to the mitochondrion-specific ribosomal protein mS38 family.</text>
</comment>
<dbReference type="InterPro" id="IPR013177">
    <property type="entry name" value="Ribosomal_mS38_C"/>
</dbReference>
<keyword evidence="2" id="KW-0496">Mitochondrion</keyword>
<name>A0A9N9LI23_9HELO</name>
<comment type="caution">
    <text evidence="7">The sequence shown here is derived from an EMBL/GenBank/DDBJ whole genome shotgun (WGS) entry which is preliminary data.</text>
</comment>
<dbReference type="PANTHER" id="PTHR32035">
    <property type="entry name" value="AURORA KINASE A-INTERACTING PROTEIN"/>
    <property type="match status" value="1"/>
</dbReference>
<sequence>MTRPARSALARTKLDHHFAHLLLNSYDTLISFSERGMFSSSIRGVASKTPSIPIASSFASCAPRAAATHALSTRIPQRRYSSSKPSSPADGSKGVAQSGPATAIAQKGSRSSKKKNRDGNANGKGKEESVDNLPSVPSTQHIAPNQISASDFFSLHRPISLTHSFPQAVTDEAFAAIFAPRSKSNPKPAEVISTLSRTVENLDTVTSELKKMSVVNPQEWSERDELRAAITAESNQRMETQHLDSPPEESTMSFPQHILSGKYRPFSLPPAPMPMNTPESIAAGAEAAAEAQKTQHRTYTAVLTIEESTDQNGDVTYHAHSSPLVSEDQPASTRFLERMQARQDRYRVQRGVELNGMFAISVKRQRKLKMKKHKYKKLMRRTRNLRRRLDRN</sequence>
<feature type="region of interest" description="Disordered" evidence="5">
    <location>
        <begin position="69"/>
        <end position="141"/>
    </location>
</feature>
<dbReference type="OrthoDB" id="5364404at2759"/>
<dbReference type="AlphaFoldDB" id="A0A9N9LI23"/>
<evidence type="ECO:0000256" key="5">
    <source>
        <dbReference type="SAM" id="MobiDB-lite"/>
    </source>
</evidence>
<evidence type="ECO:0000256" key="4">
    <source>
        <dbReference type="ARBA" id="ARBA00035682"/>
    </source>
</evidence>
<evidence type="ECO:0000313" key="8">
    <source>
        <dbReference type="Proteomes" id="UP000701801"/>
    </source>
</evidence>
<proteinExistence type="inferred from homology"/>
<protein>
    <recommendedName>
        <fullName evidence="4">Small ribosomal subunit protein mS38</fullName>
    </recommendedName>
</protein>
<keyword evidence="8" id="KW-1185">Reference proteome</keyword>
<feature type="domain" description="Ribosomal protein mS38 C-terminal" evidence="6">
    <location>
        <begin position="358"/>
        <end position="391"/>
    </location>
</feature>
<dbReference type="SMART" id="SM01155">
    <property type="entry name" value="DUF1713"/>
    <property type="match status" value="1"/>
</dbReference>
<reference evidence="7" key="1">
    <citation type="submission" date="2021-07" db="EMBL/GenBank/DDBJ databases">
        <authorList>
            <person name="Durling M."/>
        </authorList>
    </citation>
    <scope>NUCLEOTIDE SEQUENCE</scope>
</reference>
<evidence type="ECO:0000256" key="3">
    <source>
        <dbReference type="ARBA" id="ARBA00035647"/>
    </source>
</evidence>